<feature type="region of interest" description="Disordered" evidence="1">
    <location>
        <begin position="92"/>
        <end position="164"/>
    </location>
</feature>
<protein>
    <submittedName>
        <fullName evidence="2">Uncharacterized protein</fullName>
    </submittedName>
</protein>
<evidence type="ECO:0000313" key="3">
    <source>
        <dbReference type="Proteomes" id="UP001273209"/>
    </source>
</evidence>
<sequence length="164" mass="17979">MGVVRQARERERETEGWGGTRLEYGRITTAPSPLSMPSTGRQKQVSEYTTRDWQRDQRDSHGAAALGQQRGTLATWEDAAADEKCSSIAVAAANNESKAENKVSRREIKNQTQRNTTQSRAKRRNTTQSKAKQSKDNPGSAQDSAVISLGAASSSSLDVCLRPR</sequence>
<accession>A0AAE1LYN7</accession>
<comment type="caution">
    <text evidence="2">The sequence shown here is derived from an EMBL/GenBank/DDBJ whole genome shotgun (WGS) entry which is preliminary data.</text>
</comment>
<feature type="compositionally biased region" description="Polar residues" evidence="1">
    <location>
        <begin position="126"/>
        <end position="157"/>
    </location>
</feature>
<reference evidence="2" key="1">
    <citation type="submission" date="2023-11" db="EMBL/GenBank/DDBJ databases">
        <title>The genome sequences of three competitors of mushroom-forming fungi.</title>
        <authorList>
            <person name="Beijen E."/>
            <person name="Ohm R.A."/>
        </authorList>
    </citation>
    <scope>NUCLEOTIDE SEQUENCE</scope>
    <source>
        <strain evidence="2">CBS 100526</strain>
    </source>
</reference>
<feature type="region of interest" description="Disordered" evidence="1">
    <location>
        <begin position="1"/>
        <end position="70"/>
    </location>
</feature>
<dbReference type="Proteomes" id="UP001273209">
    <property type="component" value="Unassembled WGS sequence"/>
</dbReference>
<evidence type="ECO:0000256" key="1">
    <source>
        <dbReference type="SAM" id="MobiDB-lite"/>
    </source>
</evidence>
<organism evidence="2 3">
    <name type="scientific">Trichoderma aggressivum f. europaeum</name>
    <dbReference type="NCBI Taxonomy" id="173218"/>
    <lineage>
        <taxon>Eukaryota</taxon>
        <taxon>Fungi</taxon>
        <taxon>Dikarya</taxon>
        <taxon>Ascomycota</taxon>
        <taxon>Pezizomycotina</taxon>
        <taxon>Sordariomycetes</taxon>
        <taxon>Hypocreomycetidae</taxon>
        <taxon>Hypocreales</taxon>
        <taxon>Hypocreaceae</taxon>
        <taxon>Trichoderma</taxon>
    </lineage>
</organism>
<feature type="compositionally biased region" description="Polar residues" evidence="1">
    <location>
        <begin position="29"/>
        <end position="48"/>
    </location>
</feature>
<evidence type="ECO:0000313" key="2">
    <source>
        <dbReference type="EMBL" id="KAK4071063.1"/>
    </source>
</evidence>
<feature type="compositionally biased region" description="Polar residues" evidence="1">
    <location>
        <begin position="110"/>
        <end position="119"/>
    </location>
</feature>
<dbReference type="EMBL" id="JAWRVG010000025">
    <property type="protein sequence ID" value="KAK4071063.1"/>
    <property type="molecule type" value="Genomic_DNA"/>
</dbReference>
<proteinExistence type="predicted"/>
<feature type="compositionally biased region" description="Basic and acidic residues" evidence="1">
    <location>
        <begin position="49"/>
        <end position="61"/>
    </location>
</feature>
<name>A0AAE1LYN7_9HYPO</name>
<feature type="compositionally biased region" description="Basic and acidic residues" evidence="1">
    <location>
        <begin position="1"/>
        <end position="15"/>
    </location>
</feature>
<keyword evidence="3" id="KW-1185">Reference proteome</keyword>
<gene>
    <name evidence="2" type="ORF">Triagg1_6430</name>
</gene>
<dbReference type="GeneID" id="87920959"/>
<feature type="compositionally biased region" description="Basic and acidic residues" evidence="1">
    <location>
        <begin position="97"/>
        <end position="109"/>
    </location>
</feature>
<dbReference type="AlphaFoldDB" id="A0AAE1LYN7"/>
<dbReference type="RefSeq" id="XP_062754683.1">
    <property type="nucleotide sequence ID" value="XM_062901054.1"/>
</dbReference>